<dbReference type="Pfam" id="PF12728">
    <property type="entry name" value="HTH_17"/>
    <property type="match status" value="1"/>
</dbReference>
<evidence type="ECO:0000313" key="2">
    <source>
        <dbReference type="EMBL" id="MFF5201746.1"/>
    </source>
</evidence>
<proteinExistence type="predicted"/>
<comment type="caution">
    <text evidence="2">The sequence shown here is derived from an EMBL/GenBank/DDBJ whole genome shotgun (WGS) entry which is preliminary data.</text>
</comment>
<keyword evidence="3" id="KW-1185">Reference proteome</keyword>
<sequence length="64" mass="7140">MSDPLLLTVEESAQKARISRAKMFQLLKAGEIESVKIGRSRRIPAEALGAYVDRLRSEQRQAVA</sequence>
<dbReference type="RefSeq" id="WP_387221308.1">
    <property type="nucleotide sequence ID" value="NZ_JBIAZM010000007.1"/>
</dbReference>
<evidence type="ECO:0000259" key="1">
    <source>
        <dbReference type="Pfam" id="PF12728"/>
    </source>
</evidence>
<dbReference type="EMBL" id="JBIAZM010000007">
    <property type="protein sequence ID" value="MFF5201746.1"/>
    <property type="molecule type" value="Genomic_DNA"/>
</dbReference>
<dbReference type="Proteomes" id="UP001602287">
    <property type="component" value="Unassembled WGS sequence"/>
</dbReference>
<dbReference type="InterPro" id="IPR010093">
    <property type="entry name" value="SinI_DNA-bd"/>
</dbReference>
<reference evidence="2 3" key="1">
    <citation type="submission" date="2024-10" db="EMBL/GenBank/DDBJ databases">
        <title>The Natural Products Discovery Center: Release of the First 8490 Sequenced Strains for Exploring Actinobacteria Biosynthetic Diversity.</title>
        <authorList>
            <person name="Kalkreuter E."/>
            <person name="Kautsar S.A."/>
            <person name="Yang D."/>
            <person name="Bader C.D."/>
            <person name="Teijaro C.N."/>
            <person name="Fluegel L."/>
            <person name="Davis C.M."/>
            <person name="Simpson J.R."/>
            <person name="Lauterbach L."/>
            <person name="Steele A.D."/>
            <person name="Gui C."/>
            <person name="Meng S."/>
            <person name="Li G."/>
            <person name="Viehrig K."/>
            <person name="Ye F."/>
            <person name="Su P."/>
            <person name="Kiefer A.F."/>
            <person name="Nichols A."/>
            <person name="Cepeda A.J."/>
            <person name="Yan W."/>
            <person name="Fan B."/>
            <person name="Jiang Y."/>
            <person name="Adhikari A."/>
            <person name="Zheng C.-J."/>
            <person name="Schuster L."/>
            <person name="Cowan T.M."/>
            <person name="Smanski M.J."/>
            <person name="Chevrette M.G."/>
            <person name="De Carvalho L.P.S."/>
            <person name="Shen B."/>
        </authorList>
    </citation>
    <scope>NUCLEOTIDE SEQUENCE [LARGE SCALE GENOMIC DNA]</scope>
    <source>
        <strain evidence="2 3">NPDC000140</strain>
    </source>
</reference>
<protein>
    <submittedName>
        <fullName evidence="2">Helix-turn-helix domain-containing protein</fullName>
    </submittedName>
</protein>
<feature type="domain" description="Helix-turn-helix" evidence="1">
    <location>
        <begin position="6"/>
        <end position="54"/>
    </location>
</feature>
<evidence type="ECO:0000313" key="3">
    <source>
        <dbReference type="Proteomes" id="UP001602287"/>
    </source>
</evidence>
<dbReference type="NCBIfam" id="TIGR01764">
    <property type="entry name" value="excise"/>
    <property type="match status" value="1"/>
</dbReference>
<gene>
    <name evidence="2" type="ORF">ACFY3B_19305</name>
</gene>
<dbReference type="InterPro" id="IPR041657">
    <property type="entry name" value="HTH_17"/>
</dbReference>
<accession>A0ABW6VXA1</accession>
<name>A0ABW6VXA1_9ACTN</name>
<organism evidence="2 3">
    <name type="scientific">Micromonospora parva</name>
    <dbReference type="NCBI Taxonomy" id="1464048"/>
    <lineage>
        <taxon>Bacteria</taxon>
        <taxon>Bacillati</taxon>
        <taxon>Actinomycetota</taxon>
        <taxon>Actinomycetes</taxon>
        <taxon>Micromonosporales</taxon>
        <taxon>Micromonosporaceae</taxon>
        <taxon>Micromonospora</taxon>
    </lineage>
</organism>